<dbReference type="AlphaFoldDB" id="A0A2P5E9R4"/>
<evidence type="ECO:0000256" key="1">
    <source>
        <dbReference type="ARBA" id="ARBA00004906"/>
    </source>
</evidence>
<feature type="domain" description="SKP1 component dimerisation" evidence="5">
    <location>
        <begin position="127"/>
        <end position="169"/>
    </location>
</feature>
<comment type="similarity">
    <text evidence="2 4">Belongs to the SKP1 family.</text>
</comment>
<keyword evidence="7" id="KW-0418">Kinase</keyword>
<dbReference type="InterPro" id="IPR016072">
    <property type="entry name" value="Skp1_comp_dimer"/>
</dbReference>
<dbReference type="Gene3D" id="3.30.710.10">
    <property type="entry name" value="Potassium Channel Kv1.1, Chain A"/>
    <property type="match status" value="1"/>
</dbReference>
<dbReference type="InParanoid" id="A0A2P5E9R4"/>
<comment type="pathway">
    <text evidence="1 4">Protein modification; protein ubiquitination.</text>
</comment>
<evidence type="ECO:0000256" key="3">
    <source>
        <dbReference type="ARBA" id="ARBA00022786"/>
    </source>
</evidence>
<keyword evidence="8" id="KW-1185">Reference proteome</keyword>
<reference evidence="8" key="1">
    <citation type="submission" date="2016-06" db="EMBL/GenBank/DDBJ databases">
        <title>Parallel loss of symbiosis genes in relatives of nitrogen-fixing non-legume Parasponia.</title>
        <authorList>
            <person name="Van Velzen R."/>
            <person name="Holmer R."/>
            <person name="Bu F."/>
            <person name="Rutten L."/>
            <person name="Van Zeijl A."/>
            <person name="Liu W."/>
            <person name="Santuari L."/>
            <person name="Cao Q."/>
            <person name="Sharma T."/>
            <person name="Shen D."/>
            <person name="Roswanjaya Y."/>
            <person name="Wardhani T."/>
            <person name="Kalhor M.S."/>
            <person name="Jansen J."/>
            <person name="Van den Hoogen J."/>
            <person name="Gungor B."/>
            <person name="Hartog M."/>
            <person name="Hontelez J."/>
            <person name="Verver J."/>
            <person name="Yang W.-C."/>
            <person name="Schijlen E."/>
            <person name="Repin R."/>
            <person name="Schilthuizen M."/>
            <person name="Schranz E."/>
            <person name="Heidstra R."/>
            <person name="Miyata K."/>
            <person name="Fedorova E."/>
            <person name="Kohlen W."/>
            <person name="Bisseling T."/>
            <person name="Smit S."/>
            <person name="Geurts R."/>
        </authorList>
    </citation>
    <scope>NUCLEOTIDE SEQUENCE [LARGE SCALE GENOMIC DNA]</scope>
    <source>
        <strain evidence="8">cv. RG33-2</strain>
    </source>
</reference>
<sequence length="178" mass="19901">MSTSSSVSEQRRLMTLKASDGIIFLVEEPAAILLGTIKNMVDKAGCGMVRNGMIPIPNVDSKTLGLMLEWCKKHAEAAEECFGGGSEAKRKIAAELKEWDAKFVENMDQAILHDLLIAADYLEASDELITLLTKRVANILKGKTAERIRREFNIPNDFTPDEEERIRKRLSSWVSYAN</sequence>
<dbReference type="SMART" id="SM00512">
    <property type="entry name" value="Skp1"/>
    <property type="match status" value="1"/>
</dbReference>
<evidence type="ECO:0000256" key="4">
    <source>
        <dbReference type="PIRNR" id="PIRNR028729"/>
    </source>
</evidence>
<proteinExistence type="inferred from homology"/>
<comment type="subunit">
    <text evidence="4">Part of a SCF (SKP1-cullin-F-box) protein ligase complex.</text>
</comment>
<dbReference type="STRING" id="63057.A0A2P5E9R4"/>
<protein>
    <recommendedName>
        <fullName evidence="4">SKP1-like protein</fullName>
    </recommendedName>
</protein>
<dbReference type="OrthoDB" id="1427899at2759"/>
<dbReference type="GO" id="GO:0016301">
    <property type="term" value="F:kinase activity"/>
    <property type="evidence" value="ECO:0007669"/>
    <property type="project" value="UniProtKB-KW"/>
</dbReference>
<dbReference type="SUPFAM" id="SSF54695">
    <property type="entry name" value="POZ domain"/>
    <property type="match status" value="1"/>
</dbReference>
<evidence type="ECO:0000256" key="2">
    <source>
        <dbReference type="ARBA" id="ARBA00009993"/>
    </source>
</evidence>
<dbReference type="GO" id="GO:0006511">
    <property type="term" value="P:ubiquitin-dependent protein catabolic process"/>
    <property type="evidence" value="ECO:0007669"/>
    <property type="project" value="InterPro"/>
</dbReference>
<dbReference type="UniPathway" id="UPA00143"/>
<evidence type="ECO:0000313" key="8">
    <source>
        <dbReference type="Proteomes" id="UP000237000"/>
    </source>
</evidence>
<keyword evidence="7" id="KW-0808">Transferase</keyword>
<dbReference type="Pfam" id="PF03931">
    <property type="entry name" value="Skp1_POZ"/>
    <property type="match status" value="1"/>
</dbReference>
<dbReference type="GO" id="GO:0016567">
    <property type="term" value="P:protein ubiquitination"/>
    <property type="evidence" value="ECO:0007669"/>
    <property type="project" value="UniProtKB-UniRule"/>
</dbReference>
<dbReference type="Pfam" id="PF01466">
    <property type="entry name" value="Skp1"/>
    <property type="match status" value="1"/>
</dbReference>
<dbReference type="GO" id="GO:0009867">
    <property type="term" value="P:jasmonic acid mediated signaling pathway"/>
    <property type="evidence" value="ECO:0007669"/>
    <property type="project" value="UniProtKB-ARBA"/>
</dbReference>
<accession>A0A2P5E9R4</accession>
<dbReference type="EMBL" id="JXTC01000197">
    <property type="protein sequence ID" value="PON82307.1"/>
    <property type="molecule type" value="Genomic_DNA"/>
</dbReference>
<dbReference type="Proteomes" id="UP000237000">
    <property type="component" value="Unassembled WGS sequence"/>
</dbReference>
<dbReference type="InterPro" id="IPR011333">
    <property type="entry name" value="SKP1/BTB/POZ_sf"/>
</dbReference>
<comment type="caution">
    <text evidence="7">The sequence shown here is derived from an EMBL/GenBank/DDBJ whole genome shotgun (WGS) entry which is preliminary data.</text>
</comment>
<evidence type="ECO:0000259" key="6">
    <source>
        <dbReference type="Pfam" id="PF03931"/>
    </source>
</evidence>
<evidence type="ECO:0000259" key="5">
    <source>
        <dbReference type="Pfam" id="PF01466"/>
    </source>
</evidence>
<dbReference type="PANTHER" id="PTHR11165">
    <property type="entry name" value="SKP1"/>
    <property type="match status" value="1"/>
</dbReference>
<keyword evidence="3 4" id="KW-0833">Ubl conjugation pathway</keyword>
<dbReference type="InterPro" id="IPR016897">
    <property type="entry name" value="SKP1"/>
</dbReference>
<organism evidence="7 8">
    <name type="scientific">Trema orientale</name>
    <name type="common">Charcoal tree</name>
    <name type="synonym">Celtis orientalis</name>
    <dbReference type="NCBI Taxonomy" id="63057"/>
    <lineage>
        <taxon>Eukaryota</taxon>
        <taxon>Viridiplantae</taxon>
        <taxon>Streptophyta</taxon>
        <taxon>Embryophyta</taxon>
        <taxon>Tracheophyta</taxon>
        <taxon>Spermatophyta</taxon>
        <taxon>Magnoliopsida</taxon>
        <taxon>eudicotyledons</taxon>
        <taxon>Gunneridae</taxon>
        <taxon>Pentapetalae</taxon>
        <taxon>rosids</taxon>
        <taxon>fabids</taxon>
        <taxon>Rosales</taxon>
        <taxon>Cannabaceae</taxon>
        <taxon>Trema</taxon>
    </lineage>
</organism>
<dbReference type="InterPro" id="IPR036296">
    <property type="entry name" value="SKP1-like_dim_sf"/>
</dbReference>
<dbReference type="PIRSF" id="PIRSF028729">
    <property type="entry name" value="E3_ubiquit_lig_SCF_Skp"/>
    <property type="match status" value="1"/>
</dbReference>
<comment type="function">
    <text evidence="4">Involved in ubiquitination and subsequent proteasomal degradation of target proteins. Together with CUL1, RBX1 and a F-box protein, it forms a SCF E3 ubiquitin ligase complex. The functional specificity of this complex depends on the type of F-box protein. In the SCF complex, it serves as an adapter that links the F-box protein to CUL1.</text>
</comment>
<gene>
    <name evidence="7" type="ORF">TorRG33x02_219230</name>
</gene>
<name>A0A2P5E9R4_TREOI</name>
<dbReference type="InterPro" id="IPR016073">
    <property type="entry name" value="Skp1_comp_POZ"/>
</dbReference>
<dbReference type="InterPro" id="IPR001232">
    <property type="entry name" value="SKP1-like"/>
</dbReference>
<evidence type="ECO:0000313" key="7">
    <source>
        <dbReference type="EMBL" id="PON82307.1"/>
    </source>
</evidence>
<feature type="domain" description="SKP1 component POZ" evidence="6">
    <location>
        <begin position="14"/>
        <end position="75"/>
    </location>
</feature>
<dbReference type="SUPFAM" id="SSF81382">
    <property type="entry name" value="Skp1 dimerisation domain-like"/>
    <property type="match status" value="1"/>
</dbReference>